<reference evidence="1" key="1">
    <citation type="submission" date="2013-08" db="EMBL/GenBank/DDBJ databases">
        <authorList>
            <person name="Mendez C."/>
            <person name="Richter M."/>
            <person name="Ferrer M."/>
            <person name="Sanchez J."/>
        </authorList>
    </citation>
    <scope>NUCLEOTIDE SEQUENCE</scope>
</reference>
<proteinExistence type="predicted"/>
<dbReference type="EMBL" id="AUZX01013376">
    <property type="protein sequence ID" value="EQD35724.1"/>
    <property type="molecule type" value="Genomic_DNA"/>
</dbReference>
<feature type="non-terminal residue" evidence="1">
    <location>
        <position position="1"/>
    </location>
</feature>
<dbReference type="AlphaFoldDB" id="T1A4A8"/>
<dbReference type="GO" id="GO:0016811">
    <property type="term" value="F:hydrolase activity, acting on carbon-nitrogen (but not peptide) bonds, in linear amides"/>
    <property type="evidence" value="ECO:0007669"/>
    <property type="project" value="InterPro"/>
</dbReference>
<dbReference type="Gene3D" id="3.10.28.20">
    <property type="entry name" value="Acetamidase/Formamidase-like domains"/>
    <property type="match status" value="1"/>
</dbReference>
<name>T1A4A8_9ZZZZ</name>
<organism evidence="1">
    <name type="scientific">mine drainage metagenome</name>
    <dbReference type="NCBI Taxonomy" id="410659"/>
    <lineage>
        <taxon>unclassified sequences</taxon>
        <taxon>metagenomes</taxon>
        <taxon>ecological metagenomes</taxon>
    </lineage>
</organism>
<evidence type="ECO:0000313" key="1">
    <source>
        <dbReference type="EMBL" id="EQD35724.1"/>
    </source>
</evidence>
<dbReference type="InterPro" id="IPR004304">
    <property type="entry name" value="FmdA_AmdA"/>
</dbReference>
<protein>
    <submittedName>
        <fullName evidence="1">Acetamidase/formamidase family protein</fullName>
    </submittedName>
</protein>
<accession>T1A4A8</accession>
<dbReference type="Pfam" id="PF03069">
    <property type="entry name" value="FmdA_AmdA"/>
    <property type="match status" value="1"/>
</dbReference>
<sequence length="74" mass="8150">KERGQCFVTTGIGGNLYEASKEATLSVMDFIVSKGYKPDEAYILASVSMDLVISEIVDEPNFVVSAYMPLKVFH</sequence>
<dbReference type="SUPFAM" id="SSF141130">
    <property type="entry name" value="Acetamidase/Formamidase-like"/>
    <property type="match status" value="1"/>
</dbReference>
<gene>
    <name evidence="1" type="ORF">B1A_18146</name>
</gene>
<reference evidence="1" key="2">
    <citation type="journal article" date="2014" name="ISME J.">
        <title>Microbial stratification in low pH oxic and suboxic macroscopic growths along an acid mine drainage.</title>
        <authorList>
            <person name="Mendez-Garcia C."/>
            <person name="Mesa V."/>
            <person name="Sprenger R.R."/>
            <person name="Richter M."/>
            <person name="Diez M.S."/>
            <person name="Solano J."/>
            <person name="Bargiela R."/>
            <person name="Golyshina O.V."/>
            <person name="Manteca A."/>
            <person name="Ramos J.L."/>
            <person name="Gallego J.R."/>
            <person name="Llorente I."/>
            <person name="Martins Dos Santos V.A."/>
            <person name="Jensen O.N."/>
            <person name="Pelaez A.I."/>
            <person name="Sanchez J."/>
            <person name="Ferrer M."/>
        </authorList>
    </citation>
    <scope>NUCLEOTIDE SEQUENCE</scope>
</reference>
<comment type="caution">
    <text evidence="1">The sequence shown here is derived from an EMBL/GenBank/DDBJ whole genome shotgun (WGS) entry which is preliminary data.</text>
</comment>